<dbReference type="InterPro" id="IPR022385">
    <property type="entry name" value="Rhs_assc_core"/>
</dbReference>
<evidence type="ECO:0000256" key="1">
    <source>
        <dbReference type="ARBA" id="ARBA00022737"/>
    </source>
</evidence>
<evidence type="ECO:0000259" key="2">
    <source>
        <dbReference type="Pfam" id="PF25023"/>
    </source>
</evidence>
<reference evidence="3 4" key="1">
    <citation type="submission" date="2018-07" db="EMBL/GenBank/DDBJ databases">
        <title>Rhizobium leguminosarum strain:ATCC 14479 Genome sequencing and assembly.</title>
        <authorList>
            <person name="Chakraborty R."/>
        </authorList>
    </citation>
    <scope>NUCLEOTIDE SEQUENCE [LARGE SCALE GENOMIC DNA]</scope>
    <source>
        <strain evidence="3 4">ATCC 14479</strain>
    </source>
</reference>
<dbReference type="AlphaFoldDB" id="A0A2Z4YH27"/>
<evidence type="ECO:0000313" key="4">
    <source>
        <dbReference type="Proteomes" id="UP000251166"/>
    </source>
</evidence>
<proteinExistence type="predicted"/>
<dbReference type="Proteomes" id="UP000251166">
    <property type="component" value="Chromosome"/>
</dbReference>
<feature type="domain" description="Teneurin-like YD-shell" evidence="2">
    <location>
        <begin position="19"/>
        <end position="116"/>
    </location>
</feature>
<organism evidence="3 4">
    <name type="scientific">Rhizobium leguminosarum</name>
    <dbReference type="NCBI Taxonomy" id="384"/>
    <lineage>
        <taxon>Bacteria</taxon>
        <taxon>Pseudomonadati</taxon>
        <taxon>Pseudomonadota</taxon>
        <taxon>Alphaproteobacteria</taxon>
        <taxon>Hyphomicrobiales</taxon>
        <taxon>Rhizobiaceae</taxon>
        <taxon>Rhizobium/Agrobacterium group</taxon>
        <taxon>Rhizobium</taxon>
    </lineage>
</organism>
<protein>
    <submittedName>
        <fullName evidence="3">RHS repeat-associated core domain protein</fullName>
    </submittedName>
</protein>
<dbReference type="RefSeq" id="WP_162710291.1">
    <property type="nucleotide sequence ID" value="NZ_CP030760.1"/>
</dbReference>
<sequence length="184" mass="20930">MYPHPDVKIVMTNGSGTSANFFLHRDHLASVRQVTNQSDYLVEQTGYAAYGEATNTTMQTKKSYIGERFDPETGLMYLNARYYDPAFGRFISPDDWDPTMEGVGTNRYAYAQDDPVNESDPNGHFIEGSDDPNNVPAMAEWTKDDAWQSFERGDTTREQLNATIDYMNTELVRDQRRSVGQKVN</sequence>
<name>A0A2Z4YH27_RHILE</name>
<dbReference type="NCBIfam" id="TIGR03696">
    <property type="entry name" value="Rhs_assc_core"/>
    <property type="match status" value="1"/>
</dbReference>
<dbReference type="Pfam" id="PF25023">
    <property type="entry name" value="TEN_YD-shell"/>
    <property type="match status" value="1"/>
</dbReference>
<accession>A0A2Z4YH27</accession>
<keyword evidence="1" id="KW-0677">Repeat</keyword>
<evidence type="ECO:0000313" key="3">
    <source>
        <dbReference type="EMBL" id="AXA39792.1"/>
    </source>
</evidence>
<dbReference type="EMBL" id="CP030760">
    <property type="protein sequence ID" value="AXA39792.1"/>
    <property type="molecule type" value="Genomic_DNA"/>
</dbReference>
<dbReference type="InterPro" id="IPR056823">
    <property type="entry name" value="TEN-like_YD-shell"/>
</dbReference>
<dbReference type="PANTHER" id="PTHR32305:SF15">
    <property type="entry name" value="PROTEIN RHSA-RELATED"/>
    <property type="match status" value="1"/>
</dbReference>
<dbReference type="InterPro" id="IPR050708">
    <property type="entry name" value="T6SS_VgrG/RHS"/>
</dbReference>
<dbReference type="Gene3D" id="2.180.10.10">
    <property type="entry name" value="RHS repeat-associated core"/>
    <property type="match status" value="1"/>
</dbReference>
<dbReference type="PANTHER" id="PTHR32305">
    <property type="match status" value="1"/>
</dbReference>
<gene>
    <name evidence="3" type="ORF">DLJ82_2199</name>
</gene>